<evidence type="ECO:0000256" key="3">
    <source>
        <dbReference type="SAM" id="MobiDB-lite"/>
    </source>
</evidence>
<dbReference type="InterPro" id="IPR012884">
    <property type="entry name" value="Excisionase-like"/>
</dbReference>
<reference evidence="5 6" key="1">
    <citation type="submission" date="2020-03" db="EMBL/GenBank/DDBJ databases">
        <title>Draft genome sequence of environmentally isolated cultures.</title>
        <authorList>
            <person name="Wilson H.S."/>
            <person name="De Leon M.E."/>
        </authorList>
    </citation>
    <scope>NUCLEOTIDE SEQUENCE [LARGE SCALE GENOMIC DNA]</scope>
    <source>
        <strain evidence="5 6">HSC-31F16</strain>
    </source>
</reference>
<dbReference type="InterPro" id="IPR009061">
    <property type="entry name" value="DNA-bd_dom_put_sf"/>
</dbReference>
<keyword evidence="6" id="KW-1185">Reference proteome</keyword>
<keyword evidence="1" id="KW-0238">DNA-binding</keyword>
<dbReference type="Proteomes" id="UP001515641">
    <property type="component" value="Unassembled WGS sequence"/>
</dbReference>
<protein>
    <recommendedName>
        <fullName evidence="4">Excisionase-like domain-containing protein</fullName>
    </recommendedName>
</protein>
<sequence length="80" mass="9333">MSTVKNIPLRTWAAQKFSPPPSDYLLRKWRDNGQIIPLPEFIGREYFVSENAKFIGGIRRPRPRTTKPAPNQKARLKDRI</sequence>
<proteinExistence type="predicted"/>
<dbReference type="RefSeq" id="WP_166453670.1">
    <property type="nucleotide sequence ID" value="NZ_JAAOMA010000046.1"/>
</dbReference>
<evidence type="ECO:0000313" key="5">
    <source>
        <dbReference type="EMBL" id="NHR07953.1"/>
    </source>
</evidence>
<evidence type="ECO:0000256" key="2">
    <source>
        <dbReference type="ARBA" id="ARBA00023172"/>
    </source>
</evidence>
<dbReference type="InterPro" id="IPR038137">
    <property type="entry name" value="Excisionase-like_sf"/>
</dbReference>
<comment type="caution">
    <text evidence="5">The sequence shown here is derived from an EMBL/GenBank/DDBJ whole genome shotgun (WGS) entry which is preliminary data.</text>
</comment>
<evidence type="ECO:0000259" key="4">
    <source>
        <dbReference type="Pfam" id="PF07825"/>
    </source>
</evidence>
<accession>A0ABX0LG86</accession>
<keyword evidence="2" id="KW-0233">DNA recombination</keyword>
<organism evidence="5 6">
    <name type="scientific">Chromobacterium fluminis</name>
    <dbReference type="NCBI Taxonomy" id="3044269"/>
    <lineage>
        <taxon>Bacteria</taxon>
        <taxon>Pseudomonadati</taxon>
        <taxon>Pseudomonadota</taxon>
        <taxon>Betaproteobacteria</taxon>
        <taxon>Neisseriales</taxon>
        <taxon>Chromobacteriaceae</taxon>
        <taxon>Chromobacterium</taxon>
    </lineage>
</organism>
<dbReference type="EMBL" id="JAAOMA010000046">
    <property type="protein sequence ID" value="NHR07953.1"/>
    <property type="molecule type" value="Genomic_DNA"/>
</dbReference>
<dbReference type="SUPFAM" id="SSF46955">
    <property type="entry name" value="Putative DNA-binding domain"/>
    <property type="match status" value="1"/>
</dbReference>
<feature type="domain" description="Excisionase-like" evidence="4">
    <location>
        <begin position="7"/>
        <end position="63"/>
    </location>
</feature>
<name>A0ABX0LG86_9NEIS</name>
<gene>
    <name evidence="5" type="ORF">HA052_22450</name>
</gene>
<evidence type="ECO:0000256" key="1">
    <source>
        <dbReference type="ARBA" id="ARBA00023125"/>
    </source>
</evidence>
<evidence type="ECO:0000313" key="6">
    <source>
        <dbReference type="Proteomes" id="UP001515641"/>
    </source>
</evidence>
<dbReference type="Pfam" id="PF07825">
    <property type="entry name" value="Exc"/>
    <property type="match status" value="1"/>
</dbReference>
<feature type="region of interest" description="Disordered" evidence="3">
    <location>
        <begin position="58"/>
        <end position="80"/>
    </location>
</feature>
<dbReference type="Gene3D" id="1.10.1660.20">
    <property type="match status" value="1"/>
</dbReference>